<sequence length="82" mass="9732">MNRMLGIVFDSKLVTIHLLQVALYLTRRLQDCLIHLHPSCWTHRMGNQKKRQRLFNNYVEENLYLDSSSMVIISHLAHKTIQ</sequence>
<reference evidence="1" key="4">
    <citation type="submission" date="2019-03" db="UniProtKB">
        <authorList>
            <consortium name="EnsemblPlants"/>
        </authorList>
    </citation>
    <scope>IDENTIFICATION</scope>
</reference>
<reference evidence="2" key="2">
    <citation type="journal article" date="2017" name="Nat. Plants">
        <title>The Aegilops tauschii genome reveals multiple impacts of transposons.</title>
        <authorList>
            <person name="Zhao G."/>
            <person name="Zou C."/>
            <person name="Li K."/>
            <person name="Wang K."/>
            <person name="Li T."/>
            <person name="Gao L."/>
            <person name="Zhang X."/>
            <person name="Wang H."/>
            <person name="Yang Z."/>
            <person name="Liu X."/>
            <person name="Jiang W."/>
            <person name="Mao L."/>
            <person name="Kong X."/>
            <person name="Jiao Y."/>
            <person name="Jia J."/>
        </authorList>
    </citation>
    <scope>NUCLEOTIDE SEQUENCE [LARGE SCALE GENOMIC DNA]</scope>
    <source>
        <strain evidence="2">cv. AL8/78</strain>
    </source>
</reference>
<evidence type="ECO:0000313" key="2">
    <source>
        <dbReference type="Proteomes" id="UP000015105"/>
    </source>
</evidence>
<dbReference type="Gramene" id="AET4Gv20435500.8">
    <property type="protein sequence ID" value="AET4Gv20435500.8"/>
    <property type="gene ID" value="AET4Gv20435500"/>
</dbReference>
<dbReference type="Proteomes" id="UP000015105">
    <property type="component" value="Chromosome 4D"/>
</dbReference>
<reference evidence="2" key="1">
    <citation type="journal article" date="2014" name="Science">
        <title>Ancient hybridizations among the ancestral genomes of bread wheat.</title>
        <authorList>
            <consortium name="International Wheat Genome Sequencing Consortium,"/>
            <person name="Marcussen T."/>
            <person name="Sandve S.R."/>
            <person name="Heier L."/>
            <person name="Spannagl M."/>
            <person name="Pfeifer M."/>
            <person name="Jakobsen K.S."/>
            <person name="Wulff B.B."/>
            <person name="Steuernagel B."/>
            <person name="Mayer K.F."/>
            <person name="Olsen O.A."/>
        </authorList>
    </citation>
    <scope>NUCLEOTIDE SEQUENCE [LARGE SCALE GENOMIC DNA]</scope>
    <source>
        <strain evidence="2">cv. AL8/78</strain>
    </source>
</reference>
<dbReference type="EnsemblPlants" id="AET4Gv20435500.1">
    <property type="protein sequence ID" value="AET4Gv20435500.1"/>
    <property type="gene ID" value="AET4Gv20435500"/>
</dbReference>
<accession>A0A453I3P2</accession>
<keyword evidence="2" id="KW-1185">Reference proteome</keyword>
<proteinExistence type="predicted"/>
<dbReference type="AlphaFoldDB" id="A0A453I3P2"/>
<dbReference type="EnsemblPlants" id="AET4Gv20435500.5">
    <property type="protein sequence ID" value="AET4Gv20435500.5"/>
    <property type="gene ID" value="AET4Gv20435500"/>
</dbReference>
<protein>
    <submittedName>
        <fullName evidence="1">Uncharacterized protein</fullName>
    </submittedName>
</protein>
<dbReference type="Gramene" id="AET4Gv20435500.3">
    <property type="protein sequence ID" value="AET4Gv20435500.3"/>
    <property type="gene ID" value="AET4Gv20435500"/>
</dbReference>
<evidence type="ECO:0000313" key="1">
    <source>
        <dbReference type="EnsemblPlants" id="AET4Gv20435500.8"/>
    </source>
</evidence>
<dbReference type="EnsemblPlants" id="AET4Gv20435500.3">
    <property type="protein sequence ID" value="AET4Gv20435500.3"/>
    <property type="gene ID" value="AET4Gv20435500"/>
</dbReference>
<dbReference type="EnsemblPlants" id="AET4Gv20435500.4">
    <property type="protein sequence ID" value="AET4Gv20435500.4"/>
    <property type="gene ID" value="AET4Gv20435500"/>
</dbReference>
<dbReference type="Gramene" id="AET4Gv20435500.5">
    <property type="protein sequence ID" value="AET4Gv20435500.5"/>
    <property type="gene ID" value="AET4Gv20435500"/>
</dbReference>
<dbReference type="Gramene" id="AET4Gv20435500.1">
    <property type="protein sequence ID" value="AET4Gv20435500.1"/>
    <property type="gene ID" value="AET4Gv20435500"/>
</dbReference>
<organism evidence="1 2">
    <name type="scientific">Aegilops tauschii subsp. strangulata</name>
    <name type="common">Goatgrass</name>
    <dbReference type="NCBI Taxonomy" id="200361"/>
    <lineage>
        <taxon>Eukaryota</taxon>
        <taxon>Viridiplantae</taxon>
        <taxon>Streptophyta</taxon>
        <taxon>Embryophyta</taxon>
        <taxon>Tracheophyta</taxon>
        <taxon>Spermatophyta</taxon>
        <taxon>Magnoliopsida</taxon>
        <taxon>Liliopsida</taxon>
        <taxon>Poales</taxon>
        <taxon>Poaceae</taxon>
        <taxon>BOP clade</taxon>
        <taxon>Pooideae</taxon>
        <taxon>Triticodae</taxon>
        <taxon>Triticeae</taxon>
        <taxon>Triticinae</taxon>
        <taxon>Aegilops</taxon>
    </lineage>
</organism>
<dbReference type="EnsemblPlants" id="AET4Gv20435500.8">
    <property type="protein sequence ID" value="AET4Gv20435500.8"/>
    <property type="gene ID" value="AET4Gv20435500"/>
</dbReference>
<reference evidence="1" key="5">
    <citation type="journal article" date="2021" name="G3 (Bethesda)">
        <title>Aegilops tauschii genome assembly Aet v5.0 features greater sequence contiguity and improved annotation.</title>
        <authorList>
            <person name="Wang L."/>
            <person name="Zhu T."/>
            <person name="Rodriguez J.C."/>
            <person name="Deal K.R."/>
            <person name="Dubcovsky J."/>
            <person name="McGuire P.E."/>
            <person name="Lux T."/>
            <person name="Spannagl M."/>
            <person name="Mayer K.F.X."/>
            <person name="Baldrich P."/>
            <person name="Meyers B.C."/>
            <person name="Huo N."/>
            <person name="Gu Y.Q."/>
            <person name="Zhou H."/>
            <person name="Devos K.M."/>
            <person name="Bennetzen J.L."/>
            <person name="Unver T."/>
            <person name="Budak H."/>
            <person name="Gulick P.J."/>
            <person name="Galiba G."/>
            <person name="Kalapos B."/>
            <person name="Nelson D.R."/>
            <person name="Li P."/>
            <person name="You F.M."/>
            <person name="Luo M.C."/>
            <person name="Dvorak J."/>
        </authorList>
    </citation>
    <scope>NUCLEOTIDE SEQUENCE [LARGE SCALE GENOMIC DNA]</scope>
    <source>
        <strain evidence="1">cv. AL8/78</strain>
    </source>
</reference>
<name>A0A453I3P2_AEGTS</name>
<reference evidence="1" key="3">
    <citation type="journal article" date="2017" name="Nature">
        <title>Genome sequence of the progenitor of the wheat D genome Aegilops tauschii.</title>
        <authorList>
            <person name="Luo M.C."/>
            <person name="Gu Y.Q."/>
            <person name="Puiu D."/>
            <person name="Wang H."/>
            <person name="Twardziok S.O."/>
            <person name="Deal K.R."/>
            <person name="Huo N."/>
            <person name="Zhu T."/>
            <person name="Wang L."/>
            <person name="Wang Y."/>
            <person name="McGuire P.E."/>
            <person name="Liu S."/>
            <person name="Long H."/>
            <person name="Ramasamy R.K."/>
            <person name="Rodriguez J.C."/>
            <person name="Van S.L."/>
            <person name="Yuan L."/>
            <person name="Wang Z."/>
            <person name="Xia Z."/>
            <person name="Xiao L."/>
            <person name="Anderson O.D."/>
            <person name="Ouyang S."/>
            <person name="Liang Y."/>
            <person name="Zimin A.V."/>
            <person name="Pertea G."/>
            <person name="Qi P."/>
            <person name="Bennetzen J.L."/>
            <person name="Dai X."/>
            <person name="Dawson M.W."/>
            <person name="Muller H.G."/>
            <person name="Kugler K."/>
            <person name="Rivarola-Duarte L."/>
            <person name="Spannagl M."/>
            <person name="Mayer K.F.X."/>
            <person name="Lu F.H."/>
            <person name="Bevan M.W."/>
            <person name="Leroy P."/>
            <person name="Li P."/>
            <person name="You F.M."/>
            <person name="Sun Q."/>
            <person name="Liu Z."/>
            <person name="Lyons E."/>
            <person name="Wicker T."/>
            <person name="Salzberg S.L."/>
            <person name="Devos K.M."/>
            <person name="Dvorak J."/>
        </authorList>
    </citation>
    <scope>NUCLEOTIDE SEQUENCE [LARGE SCALE GENOMIC DNA]</scope>
    <source>
        <strain evidence="1">cv. AL8/78</strain>
    </source>
</reference>
<dbReference type="Gramene" id="AET4Gv20435500.4">
    <property type="protein sequence ID" value="AET4Gv20435500.4"/>
    <property type="gene ID" value="AET4Gv20435500"/>
</dbReference>